<protein>
    <submittedName>
        <fullName evidence="1">Uncharacterized protein</fullName>
    </submittedName>
</protein>
<comment type="caution">
    <text evidence="1">The sequence shown here is derived from an EMBL/GenBank/DDBJ whole genome shotgun (WGS) entry which is preliminary data.</text>
</comment>
<proteinExistence type="predicted"/>
<evidence type="ECO:0000313" key="1">
    <source>
        <dbReference type="EMBL" id="TVY68716.1"/>
    </source>
</evidence>
<dbReference type="OrthoDB" id="4770059at2759"/>
<gene>
    <name evidence="1" type="ORF">LSUE1_G007906</name>
</gene>
<dbReference type="AlphaFoldDB" id="A0A8T9BYU2"/>
<sequence>MSFTNLPLNFNFTACCLSFHFTMMTIISDQPIISAFNRGPVTSIFTPPASCQSVYTAGAAGLYFDHFADGYIDTACYPSTTSSSGVANWDTYFYSPAQCSSAWSHAVTITSSFGRGPTFLSLGPTTTAVVCCPL</sequence>
<reference evidence="1 2" key="1">
    <citation type="submission" date="2018-05" db="EMBL/GenBank/DDBJ databases">
        <title>Genome sequencing and assembly of the regulated plant pathogen Lachnellula willkommii and related sister species for the development of diagnostic species identification markers.</title>
        <authorList>
            <person name="Giroux E."/>
            <person name="Bilodeau G."/>
        </authorList>
    </citation>
    <scope>NUCLEOTIDE SEQUENCE [LARGE SCALE GENOMIC DNA]</scope>
    <source>
        <strain evidence="1 2">CBS 268.59</strain>
    </source>
</reference>
<organism evidence="1 2">
    <name type="scientific">Lachnellula suecica</name>
    <dbReference type="NCBI Taxonomy" id="602035"/>
    <lineage>
        <taxon>Eukaryota</taxon>
        <taxon>Fungi</taxon>
        <taxon>Dikarya</taxon>
        <taxon>Ascomycota</taxon>
        <taxon>Pezizomycotina</taxon>
        <taxon>Leotiomycetes</taxon>
        <taxon>Helotiales</taxon>
        <taxon>Lachnaceae</taxon>
        <taxon>Lachnellula</taxon>
    </lineage>
</organism>
<dbReference type="EMBL" id="QGMK01001455">
    <property type="protein sequence ID" value="TVY68716.1"/>
    <property type="molecule type" value="Genomic_DNA"/>
</dbReference>
<dbReference type="Proteomes" id="UP000469558">
    <property type="component" value="Unassembled WGS sequence"/>
</dbReference>
<name>A0A8T9BYU2_9HELO</name>
<accession>A0A8T9BYU2</accession>
<evidence type="ECO:0000313" key="2">
    <source>
        <dbReference type="Proteomes" id="UP000469558"/>
    </source>
</evidence>
<keyword evidence="2" id="KW-1185">Reference proteome</keyword>